<dbReference type="PROSITE" id="PS00452">
    <property type="entry name" value="GUANYLATE_CYCLASE_1"/>
    <property type="match status" value="1"/>
</dbReference>
<dbReference type="SUPFAM" id="SSF55073">
    <property type="entry name" value="Nucleotide cyclase"/>
    <property type="match status" value="1"/>
</dbReference>
<keyword evidence="8 10" id="KW-0141">cGMP biosynthesis</keyword>
<dbReference type="Gene3D" id="3.30.200.20">
    <property type="entry name" value="Phosphorylase Kinase, domain 1"/>
    <property type="match status" value="1"/>
</dbReference>
<dbReference type="GO" id="GO:0004383">
    <property type="term" value="F:guanylate cyclase activity"/>
    <property type="evidence" value="ECO:0000318"/>
    <property type="project" value="GO_Central"/>
</dbReference>
<evidence type="ECO:0000256" key="8">
    <source>
        <dbReference type="ARBA" id="ARBA00023293"/>
    </source>
</evidence>
<dbReference type="InterPro" id="IPR011009">
    <property type="entry name" value="Kinase-like_dom_sf"/>
</dbReference>
<dbReference type="SUPFAM" id="SSF56112">
    <property type="entry name" value="Protein kinase-like (PK-like)"/>
    <property type="match status" value="1"/>
</dbReference>
<dbReference type="EMBL" id="DS469676">
    <property type="protein sequence ID" value="EDO36203.1"/>
    <property type="molecule type" value="Genomic_DNA"/>
</dbReference>
<evidence type="ECO:0000256" key="2">
    <source>
        <dbReference type="ARBA" id="ARBA00012202"/>
    </source>
</evidence>
<dbReference type="GO" id="GO:0001653">
    <property type="term" value="F:peptide receptor activity"/>
    <property type="evidence" value="ECO:0000318"/>
    <property type="project" value="GO_Central"/>
</dbReference>
<dbReference type="InterPro" id="IPR018297">
    <property type="entry name" value="A/G_cyclase_CS"/>
</dbReference>
<feature type="non-terminal residue" evidence="13">
    <location>
        <position position="520"/>
    </location>
</feature>
<evidence type="ECO:0000256" key="7">
    <source>
        <dbReference type="ARBA" id="ARBA00023239"/>
    </source>
</evidence>
<gene>
    <name evidence="13" type="ORF">NEMVEDRAFT_v1g120436</name>
</gene>
<dbReference type="AlphaFoldDB" id="A7SJA1"/>
<dbReference type="FunFam" id="1.10.510.10:FF:001538">
    <property type="entry name" value="Guanylate cyclase"/>
    <property type="match status" value="1"/>
</dbReference>
<dbReference type="CDD" id="cd07302">
    <property type="entry name" value="CHD"/>
    <property type="match status" value="1"/>
</dbReference>
<dbReference type="GO" id="GO:0007168">
    <property type="term" value="P:receptor guanylyl cyclase signaling pathway"/>
    <property type="evidence" value="ECO:0000318"/>
    <property type="project" value="GO_Central"/>
</dbReference>
<dbReference type="InterPro" id="IPR001245">
    <property type="entry name" value="Ser-Thr/Tyr_kinase_cat_dom"/>
</dbReference>
<reference evidence="13 14" key="1">
    <citation type="journal article" date="2007" name="Science">
        <title>Sea anemone genome reveals ancestral eumetazoan gene repertoire and genomic organization.</title>
        <authorList>
            <person name="Putnam N.H."/>
            <person name="Srivastava M."/>
            <person name="Hellsten U."/>
            <person name="Dirks B."/>
            <person name="Chapman J."/>
            <person name="Salamov A."/>
            <person name="Terry A."/>
            <person name="Shapiro H."/>
            <person name="Lindquist E."/>
            <person name="Kapitonov V.V."/>
            <person name="Jurka J."/>
            <person name="Genikhovich G."/>
            <person name="Grigoriev I.V."/>
            <person name="Lucas S.M."/>
            <person name="Steele R.E."/>
            <person name="Finnerty J.R."/>
            <person name="Technau U."/>
            <person name="Martindale M.Q."/>
            <person name="Rokhsar D.S."/>
        </authorList>
    </citation>
    <scope>NUCLEOTIDE SEQUENCE [LARGE SCALE GENOMIC DNA]</scope>
    <source>
        <strain evidence="14">CH2 X CH6</strain>
    </source>
</reference>
<evidence type="ECO:0000256" key="4">
    <source>
        <dbReference type="ARBA" id="ARBA00022741"/>
    </source>
</evidence>
<dbReference type="Gene3D" id="1.10.510.10">
    <property type="entry name" value="Transferase(Phosphotransferase) domain 1"/>
    <property type="match status" value="1"/>
</dbReference>
<dbReference type="Pfam" id="PF00211">
    <property type="entry name" value="Guanylate_cyc"/>
    <property type="match status" value="1"/>
</dbReference>
<dbReference type="SMART" id="SM00044">
    <property type="entry name" value="CYCc"/>
    <property type="match status" value="1"/>
</dbReference>
<evidence type="ECO:0000313" key="13">
    <source>
        <dbReference type="EMBL" id="EDO36203.1"/>
    </source>
</evidence>
<dbReference type="GO" id="GO:0005524">
    <property type="term" value="F:ATP binding"/>
    <property type="evidence" value="ECO:0007669"/>
    <property type="project" value="InterPro"/>
</dbReference>
<dbReference type="FunFam" id="3.30.200.20:FF:001106">
    <property type="entry name" value="Guanylate cyclase"/>
    <property type="match status" value="1"/>
</dbReference>
<comment type="similarity">
    <text evidence="9">Belongs to the adenylyl cyclase class-4/guanylyl cyclase family.</text>
</comment>
<keyword evidence="14" id="KW-1185">Reference proteome</keyword>
<dbReference type="HOGENOM" id="CLU_001072_11_2_1"/>
<dbReference type="STRING" id="45351.A7SJA1"/>
<organism evidence="13 14">
    <name type="scientific">Nematostella vectensis</name>
    <name type="common">Starlet sea anemone</name>
    <dbReference type="NCBI Taxonomy" id="45351"/>
    <lineage>
        <taxon>Eukaryota</taxon>
        <taxon>Metazoa</taxon>
        <taxon>Cnidaria</taxon>
        <taxon>Anthozoa</taxon>
        <taxon>Hexacorallia</taxon>
        <taxon>Actiniaria</taxon>
        <taxon>Edwardsiidae</taxon>
        <taxon>Nematostella</taxon>
    </lineage>
</organism>
<evidence type="ECO:0000256" key="9">
    <source>
        <dbReference type="RuleBase" id="RU000405"/>
    </source>
</evidence>
<dbReference type="GO" id="GO:0035556">
    <property type="term" value="P:intracellular signal transduction"/>
    <property type="evidence" value="ECO:0007669"/>
    <property type="project" value="InterPro"/>
</dbReference>
<evidence type="ECO:0000256" key="5">
    <source>
        <dbReference type="ARBA" id="ARBA00022989"/>
    </source>
</evidence>
<dbReference type="eggNOG" id="KOG1023">
    <property type="taxonomic scope" value="Eukaryota"/>
</dbReference>
<evidence type="ECO:0000313" key="14">
    <source>
        <dbReference type="Proteomes" id="UP000001593"/>
    </source>
</evidence>
<dbReference type="FunFam" id="3.30.70.1230:FF:000015">
    <property type="entry name" value="Guanylate cyclase"/>
    <property type="match status" value="1"/>
</dbReference>
<feature type="domain" description="Guanylate cyclase" evidence="12">
    <location>
        <begin position="385"/>
        <end position="515"/>
    </location>
</feature>
<dbReference type="PROSITE" id="PS50125">
    <property type="entry name" value="GUANYLATE_CYCLASE_2"/>
    <property type="match status" value="1"/>
</dbReference>
<dbReference type="GO" id="GO:0005886">
    <property type="term" value="C:plasma membrane"/>
    <property type="evidence" value="ECO:0000318"/>
    <property type="project" value="GO_Central"/>
</dbReference>
<evidence type="ECO:0000256" key="6">
    <source>
        <dbReference type="ARBA" id="ARBA00023136"/>
    </source>
</evidence>
<keyword evidence="7 9" id="KW-0456">Lyase</keyword>
<dbReference type="PANTHER" id="PTHR11920">
    <property type="entry name" value="GUANYLYL CYCLASE"/>
    <property type="match status" value="1"/>
</dbReference>
<accession>A7SJA1</accession>
<dbReference type="InterPro" id="IPR000719">
    <property type="entry name" value="Prot_kinase_dom"/>
</dbReference>
<dbReference type="InterPro" id="IPR001054">
    <property type="entry name" value="A/G_cyclase"/>
</dbReference>
<keyword evidence="4" id="KW-0547">Nucleotide-binding</keyword>
<dbReference type="GO" id="GO:0004672">
    <property type="term" value="F:protein kinase activity"/>
    <property type="evidence" value="ECO:0007669"/>
    <property type="project" value="InterPro"/>
</dbReference>
<dbReference type="Proteomes" id="UP000001593">
    <property type="component" value="Unassembled WGS sequence"/>
</dbReference>
<dbReference type="Gene3D" id="3.30.70.1230">
    <property type="entry name" value="Nucleotide cyclase"/>
    <property type="match status" value="1"/>
</dbReference>
<dbReference type="PROSITE" id="PS50011">
    <property type="entry name" value="PROTEIN_KINASE_DOM"/>
    <property type="match status" value="1"/>
</dbReference>
<keyword evidence="5" id="KW-1133">Transmembrane helix</keyword>
<proteinExistence type="inferred from homology"/>
<evidence type="ECO:0000259" key="12">
    <source>
        <dbReference type="PROSITE" id="PS50125"/>
    </source>
</evidence>
<keyword evidence="3" id="KW-0812">Transmembrane</keyword>
<feature type="domain" description="Protein kinase" evidence="11">
    <location>
        <begin position="1"/>
        <end position="313"/>
    </location>
</feature>
<sequence>FIYRKRRYENDLLSRSWIINYDDIQPVNMDTRFASKVRYSSVSGNMCDYSISLALFPWFCEHSFIKSYLVALKMLRKDSLTLTRDMLIEMKQVRDVQHTNLLHYIGVCTTPPNICIVSQYCHRGSLQEILANDEISLDWFFRESFANDIAMGMHVIHTSSIHVHGDLRSSKCLIDSRWVCKVADFGLNLLKANQRPDPEIGVHAQYSRLFWRAPELLQNEKSTNKPVPTQMGDVYSFGIILNELLTREEPYATTEFAPIEVIERIRCHLNPPFRPETPFEIRNRSVTKLMTQCWNDDPQARPTFSDIKRQLRLLKGGKSSIVDNMLRLMENYTEQLETIVDERTRQLADEKAKTDELLYKMLPRYIAESLKRGEPVIAESYSSVTIFFSDIVGFTELAAASTPLQVVDLLNDLYTCFDTIIDKHDVYKVETIGDAYMVVSGLPVRNGHRHAGEIATMALNLLSSMGNFRARHLPNRPIHLRIGIHTGSCVAGVVGLKMPRYCLFGDTVNYASRMESTGVG</sequence>
<evidence type="ECO:0000256" key="10">
    <source>
        <dbReference type="RuleBase" id="RU003431"/>
    </source>
</evidence>
<evidence type="ECO:0000256" key="1">
    <source>
        <dbReference type="ARBA" id="ARBA00004167"/>
    </source>
</evidence>
<dbReference type="InterPro" id="IPR050401">
    <property type="entry name" value="Cyclic_nucleotide_synthase"/>
</dbReference>
<name>A7SJA1_NEMVE</name>
<comment type="subcellular location">
    <subcellularLocation>
        <location evidence="1">Membrane</location>
        <topology evidence="1">Single-pass membrane protein</topology>
    </subcellularLocation>
</comment>
<dbReference type="PhylomeDB" id="A7SJA1"/>
<evidence type="ECO:0000259" key="11">
    <source>
        <dbReference type="PROSITE" id="PS50011"/>
    </source>
</evidence>
<dbReference type="OMA" id="RICLITE"/>
<evidence type="ECO:0000256" key="3">
    <source>
        <dbReference type="ARBA" id="ARBA00022692"/>
    </source>
</evidence>
<dbReference type="Gene3D" id="6.10.250.780">
    <property type="match status" value="1"/>
</dbReference>
<protein>
    <recommendedName>
        <fullName evidence="2 10">Guanylate cyclase</fullName>
        <ecNumber evidence="2 10">4.6.1.2</ecNumber>
    </recommendedName>
</protein>
<dbReference type="PANTHER" id="PTHR11920:SF496">
    <property type="entry name" value="GUANYLATE CYCLASE"/>
    <property type="match status" value="1"/>
</dbReference>
<dbReference type="InterPro" id="IPR029787">
    <property type="entry name" value="Nucleotide_cyclase"/>
</dbReference>
<dbReference type="InParanoid" id="A7SJA1"/>
<dbReference type="Pfam" id="PF07714">
    <property type="entry name" value="PK_Tyr_Ser-Thr"/>
    <property type="match status" value="1"/>
</dbReference>
<comment type="catalytic activity">
    <reaction evidence="10">
        <text>GTP = 3',5'-cyclic GMP + diphosphate</text>
        <dbReference type="Rhea" id="RHEA:13665"/>
        <dbReference type="ChEBI" id="CHEBI:33019"/>
        <dbReference type="ChEBI" id="CHEBI:37565"/>
        <dbReference type="ChEBI" id="CHEBI:57746"/>
        <dbReference type="EC" id="4.6.1.2"/>
    </reaction>
</comment>
<dbReference type="GO" id="GO:0006182">
    <property type="term" value="P:cGMP biosynthetic process"/>
    <property type="evidence" value="ECO:0000318"/>
    <property type="project" value="GO_Central"/>
</dbReference>
<dbReference type="EC" id="4.6.1.2" evidence="2 10"/>
<keyword evidence="6" id="KW-0472">Membrane</keyword>